<dbReference type="SUPFAM" id="SSF51905">
    <property type="entry name" value="FAD/NAD(P)-binding domain"/>
    <property type="match status" value="1"/>
</dbReference>
<keyword evidence="7 9" id="KW-0503">Monooxygenase</keyword>
<keyword evidence="5 9" id="KW-0521">NADP</keyword>
<dbReference type="UniPathway" id="UPA00253">
    <property type="reaction ID" value="UER00328"/>
</dbReference>
<dbReference type="GO" id="GO:0005741">
    <property type="term" value="C:mitochondrial outer membrane"/>
    <property type="evidence" value="ECO:0007669"/>
    <property type="project" value="TreeGrafter"/>
</dbReference>
<dbReference type="EC" id="1.14.13.9" evidence="9"/>
<comment type="catalytic activity">
    <reaction evidence="8 9">
        <text>L-kynurenine + NADPH + O2 + H(+) = 3-hydroxy-L-kynurenine + NADP(+) + H2O</text>
        <dbReference type="Rhea" id="RHEA:20545"/>
        <dbReference type="ChEBI" id="CHEBI:15377"/>
        <dbReference type="ChEBI" id="CHEBI:15378"/>
        <dbReference type="ChEBI" id="CHEBI:15379"/>
        <dbReference type="ChEBI" id="CHEBI:57783"/>
        <dbReference type="ChEBI" id="CHEBI:57959"/>
        <dbReference type="ChEBI" id="CHEBI:58125"/>
        <dbReference type="ChEBI" id="CHEBI:58349"/>
        <dbReference type="EC" id="1.14.13.9"/>
    </reaction>
</comment>
<feature type="domain" description="FAD-binding" evidence="10">
    <location>
        <begin position="10"/>
        <end position="364"/>
    </location>
</feature>
<evidence type="ECO:0000256" key="9">
    <source>
        <dbReference type="HAMAP-Rule" id="MF_03018"/>
    </source>
</evidence>
<keyword evidence="6 9" id="KW-0560">Oxidoreductase</keyword>
<dbReference type="HAMAP" id="MF_01971">
    <property type="entry name" value="Kynurenine_monooxygenase"/>
    <property type="match status" value="1"/>
</dbReference>
<comment type="subcellular location">
    <subcellularLocation>
        <location evidence="9">Mitochondrion</location>
    </subcellularLocation>
    <subcellularLocation>
        <location evidence="9">Membrane</location>
        <topology evidence="9">Multi-pass membrane protein</topology>
    </subcellularLocation>
</comment>
<evidence type="ECO:0000313" key="11">
    <source>
        <dbReference type="EMBL" id="LAB68729.1"/>
    </source>
</evidence>
<keyword evidence="9" id="KW-0496">Mitochondrion</keyword>
<dbReference type="FunFam" id="3.50.50.60:FF:000185">
    <property type="entry name" value="Kynurenine 3-monooxygenase"/>
    <property type="match status" value="1"/>
</dbReference>
<keyword evidence="9" id="KW-0472">Membrane</keyword>
<dbReference type="GO" id="GO:0071949">
    <property type="term" value="F:FAD binding"/>
    <property type="evidence" value="ECO:0007669"/>
    <property type="project" value="InterPro"/>
</dbReference>
<evidence type="ECO:0000256" key="5">
    <source>
        <dbReference type="ARBA" id="ARBA00022857"/>
    </source>
</evidence>
<organism evidence="11">
    <name type="scientific">Hirondellea gigas</name>
    <dbReference type="NCBI Taxonomy" id="1518452"/>
    <lineage>
        <taxon>Eukaryota</taxon>
        <taxon>Metazoa</taxon>
        <taxon>Ecdysozoa</taxon>
        <taxon>Arthropoda</taxon>
        <taxon>Crustacea</taxon>
        <taxon>Multicrustacea</taxon>
        <taxon>Malacostraca</taxon>
        <taxon>Eumalacostraca</taxon>
        <taxon>Peracarida</taxon>
        <taxon>Amphipoda</taxon>
        <taxon>Amphilochidea</taxon>
        <taxon>Lysianassida</taxon>
        <taxon>Lysianassidira</taxon>
        <taxon>Lysianassoidea</taxon>
        <taxon>Lysianassidae</taxon>
        <taxon>Hirondellea</taxon>
    </lineage>
</organism>
<comment type="cofactor">
    <cofactor evidence="1 9">
        <name>FAD</name>
        <dbReference type="ChEBI" id="CHEBI:57692"/>
    </cofactor>
</comment>
<dbReference type="Pfam" id="PF01494">
    <property type="entry name" value="FAD_binding_3"/>
    <property type="match status" value="1"/>
</dbReference>
<proteinExistence type="evidence at transcript level"/>
<dbReference type="InterPro" id="IPR027545">
    <property type="entry name" value="Kynurenine_monooxygenase"/>
</dbReference>
<dbReference type="GO" id="GO:0034354">
    <property type="term" value="P:'de novo' NAD+ biosynthetic process from L-tryptophan"/>
    <property type="evidence" value="ECO:0007669"/>
    <property type="project" value="UniProtKB-UniRule"/>
</dbReference>
<dbReference type="PANTHER" id="PTHR46028:SF2">
    <property type="entry name" value="KYNURENINE 3-MONOOXYGENASE"/>
    <property type="match status" value="1"/>
</dbReference>
<protein>
    <recommendedName>
        <fullName evidence="9">Kynurenine 3-monooxygenase</fullName>
        <ecNumber evidence="9">1.14.13.9</ecNumber>
    </recommendedName>
    <alternativeName>
        <fullName evidence="9">Kynurenine 3-hydroxylase</fullName>
    </alternativeName>
</protein>
<dbReference type="PANTHER" id="PTHR46028">
    <property type="entry name" value="KYNURENINE 3-MONOOXYGENASE"/>
    <property type="match status" value="1"/>
</dbReference>
<dbReference type="GO" id="GO:0019805">
    <property type="term" value="P:quinolinate biosynthetic process"/>
    <property type="evidence" value="ECO:0007669"/>
    <property type="project" value="UniProtKB-UniRule"/>
</dbReference>
<comment type="function">
    <text evidence="9">Catalyzes the hydroxylation of L-kynurenine (L-Kyn) to form 3-hydroxy-L-kynurenine (L-3OHKyn). Required for synthesis of quinolinic acid.</text>
</comment>
<sequence>MEGKSNKNSDTQVAVVGAGLVGSLEACMLAQRGYDVHLYEYREDIRTLEHVPGRSINLAMSVRGRTALRHIGVEDSIIAHHAIPMRARMIHRPDGSTAAIPYNKDGQCIYSVGRRFVNEVLLTKAESFPNVTFHFQHRLTAMDITTRTMTFTNPTTEETNTRTADLIIGCDGAFSAVRKEMLKRANLNYSQNYIPHGYMELCIPADKHGEFAMPPNYLHIWPRGEYMMIALPNQDKSWTVTLFMPFNIFESLTSPQILMNFFQQNYPDAIPLIGEEKLVKDFFANKGLPMISVKCSPYHVGSSCLLLGDAAHAMVPFYGQGMNCGMEDCLVFDELLTKLDYDLSLVLPAYSAKRNPDAEAIVDLAMYNYVEMRDMVNSRWFLLRKKLDNFLNLIFPRSWVPLYTMVTFSREPYHMCIKKKQRQDKVLHCTSLAVLGTAVVGGVVLTWRSGSASDWLHKTFNFVVTAGRSAVPYLDHVTLY</sequence>
<dbReference type="InterPro" id="IPR002938">
    <property type="entry name" value="FAD-bd"/>
</dbReference>
<evidence type="ECO:0000256" key="2">
    <source>
        <dbReference type="ARBA" id="ARBA00022630"/>
    </source>
</evidence>
<dbReference type="InterPro" id="IPR036188">
    <property type="entry name" value="FAD/NAD-bd_sf"/>
</dbReference>
<dbReference type="GO" id="GO:0043420">
    <property type="term" value="P:anthranilate metabolic process"/>
    <property type="evidence" value="ECO:0007669"/>
    <property type="project" value="UniProtKB-UniRule"/>
</dbReference>
<comment type="similarity">
    <text evidence="9">Belongs to the aromatic-ring hydroxylase family. KMO subfamily.</text>
</comment>
<comment type="pathway">
    <text evidence="9">Cofactor biosynthesis; NAD(+) biosynthesis; quinolinate from L-kynurenine: step 1/3.</text>
</comment>
<dbReference type="GO" id="GO:0006569">
    <property type="term" value="P:L-tryptophan catabolic process"/>
    <property type="evidence" value="ECO:0007669"/>
    <property type="project" value="UniProtKB-UniRule"/>
</dbReference>
<accession>A0A2P2I3X1</accession>
<keyword evidence="2 9" id="KW-0285">Flavoprotein</keyword>
<evidence type="ECO:0000256" key="4">
    <source>
        <dbReference type="ARBA" id="ARBA00022827"/>
    </source>
</evidence>
<dbReference type="PRINTS" id="PR00420">
    <property type="entry name" value="RNGMNOXGNASE"/>
</dbReference>
<dbReference type="EMBL" id="IACF01003100">
    <property type="protein sequence ID" value="LAB68729.1"/>
    <property type="molecule type" value="mRNA"/>
</dbReference>
<dbReference type="AlphaFoldDB" id="A0A2P2I3X1"/>
<evidence type="ECO:0000259" key="10">
    <source>
        <dbReference type="Pfam" id="PF01494"/>
    </source>
</evidence>
<evidence type="ECO:0000256" key="6">
    <source>
        <dbReference type="ARBA" id="ARBA00023002"/>
    </source>
</evidence>
<keyword evidence="3 9" id="KW-0662">Pyridine nucleotide biosynthesis</keyword>
<dbReference type="Gene3D" id="3.50.50.60">
    <property type="entry name" value="FAD/NAD(P)-binding domain"/>
    <property type="match status" value="1"/>
</dbReference>
<evidence type="ECO:0000256" key="3">
    <source>
        <dbReference type="ARBA" id="ARBA00022642"/>
    </source>
</evidence>
<reference evidence="11" key="1">
    <citation type="journal article" date="2018" name="Biosci. Biotechnol. Biochem.">
        <title>Polysaccharide hydrolase of the hadal zone amphipods Hirondellea gigas.</title>
        <authorList>
            <person name="Kobayashi H."/>
            <person name="Nagahama T."/>
            <person name="Arai W."/>
            <person name="Sasagawa Y."/>
            <person name="Umeda M."/>
            <person name="Hayashi T."/>
            <person name="Nikaido I."/>
            <person name="Watanabe H."/>
            <person name="Oguri K."/>
            <person name="Kitazato H."/>
            <person name="Fujioka K."/>
            <person name="Kido Y."/>
            <person name="Takami H."/>
        </authorList>
    </citation>
    <scope>NUCLEOTIDE SEQUENCE</scope>
    <source>
        <tissue evidence="11">Whole body</tissue>
    </source>
</reference>
<evidence type="ECO:0000256" key="8">
    <source>
        <dbReference type="ARBA" id="ARBA00047818"/>
    </source>
</evidence>
<evidence type="ECO:0000256" key="7">
    <source>
        <dbReference type="ARBA" id="ARBA00023033"/>
    </source>
</evidence>
<dbReference type="GO" id="GO:0070189">
    <property type="term" value="P:kynurenine metabolic process"/>
    <property type="evidence" value="ECO:0007669"/>
    <property type="project" value="TreeGrafter"/>
</dbReference>
<keyword evidence="4 9" id="KW-0274">FAD</keyword>
<name>A0A2P2I3X1_9CRUS</name>
<evidence type="ECO:0000256" key="1">
    <source>
        <dbReference type="ARBA" id="ARBA00001974"/>
    </source>
</evidence>
<dbReference type="GO" id="GO:0004502">
    <property type="term" value="F:kynurenine 3-monooxygenase activity"/>
    <property type="evidence" value="ECO:0007669"/>
    <property type="project" value="UniProtKB-UniRule"/>
</dbReference>